<dbReference type="CDD" id="cd00096">
    <property type="entry name" value="Ig"/>
    <property type="match status" value="2"/>
</dbReference>
<sequence>MRLAHSLVASSWLPLLFWISWSDALPRPQFEQEDNEVATSCGGDNGAPLITPCKESIRLEYRTDYTLRCEGSEPIIWWASHEKPLVSSFDNAAEDPQRPYGLQLHLMEVTADNVGAYYCIKESEAARVNSSTDEKLSEMLGEMLNNDLASTIYVFVNDPINLLVPTGPIVHARQYTDVVIPCKPSMPETEVLLTFNGDVYSSTTSGRYDPKRGFTIEIRSITDGGEYYCEPALPSPDNEEENTFILVRFIGNGHIDTSGLDSAPTTLLPPNIEYNRVEAEVTADNDNVNDEDFLTTVTNTIQNGKVALNSGAGLGRNETESEDRSKLLYPLRHKRSPARLLAPMSPSPSPNLGQANDRLNKPSISSTARNHVYANGTFTLVCELSAPQGVNYDMSWSTPNSREKWSLHEDSYHLGAGGRITYTKPRFDNTMKNNTHVVGSSKLTVTQVRHTDEGPYKCIVTDSFDRQQFISYKIKVMQPNSSYLDVREPAGHYNVNEFANRTITMTAEFGGYPQPSFKWYKPDGSEIWQTEHNFNIVSEESSTTLRLHNAQLKDSGTYVLKGTNGNVTRSLEYNVSVMSSPELSMEDVYVQAGNEAHLDCLVRSFPPAVVTFLFRPCTLVPRWPTCATLNQNFSLPAVQEAFKFNVQPRPGLLTVDRIYAVSFTPTEPGILTCAAQNLVDGVPRMAITKSHVLMGNIAENMTIYGLDEHRKIAKGDEESFTCEALAYHFDGNLQWYHNGEEVEPSEALLIQTSHTNYSYKSTLKFPSMVDGDRGTYECRAHHIHQPREYDSREIDVYVHDPKAPQWVHTNLNANSKMVKKLGESLVLECRSMAVPQAKVRWFKDGKELRETNLTHIMDDQEKMLITHLYPYDDGVYRCLVENRLGSIENSITVVIADMPGINQAWIWFGVLLLLILISLCAFLWVRYHKEHKRNLALKAAGLANFEEGAVEHINPALSLDEQADLLPYNREFEFPRDNLKLGKQLGAGAFGVVLKGEAKGIRADEPTSTVAVKMVKRTADNEVVRALVSELKIMVHLGQHLNVVNLLGAVTKNIAKRELMVIVEYCRFGNVQNFLLRNRKCFINQISLVNDRIDPAIMIQRVSENFELNRDINGGGGVVVGGLKYANVGFPNHPYINHMNSVNNNYTQNHRRNSDNDPRSGTRAGRPGSAGYSYDRQTDTCATEATMMTTVPEDEHVMSNNSIQPAWRSNYKTDSTEAMTVTTTDLVSWAFQVARGMDYLSSKKVLHGDLAARNILLCEDNVVKICDFGLARSMYRGDNYKKSESGKLPIKWLALESLSDHVFSTYSDVWSFGIVLWELFSLAKVPYPGIDPNQELFNKLNDGYRMEKPPYANQELYEIMLECWRKNPESRPLFAELEKRFATMLGEDVASHYLDLNNPYMQTNMEYMKNQSTDYLALMGSPDELAPAAPRYVNGHIVPDIRIEELPDDYQAMSSPPDTSTAIYSPTRIDGDDMAPTANFTEFADFSPLQTTDTSFTFPDTAPTPPQSQRTNVGQHSPTLSNNMNSGLHKPLRKKNGLPTVDAADQAPEEIPMLHRTSTSDGEPSPEQGRRFNQALKQQYVTPKPSPRHHVETKLNGDAENYVNVKPPRKNLSNKPTASGGSSSSNNTEAFSNPSYQPLSALNEKEERRY</sequence>
<dbReference type="Gene3D" id="3.30.200.20">
    <property type="entry name" value="Phosphorylase Kinase, domain 1"/>
    <property type="match status" value="1"/>
</dbReference>
<dbReference type="SMART" id="SM00408">
    <property type="entry name" value="IGc2"/>
    <property type="match status" value="4"/>
</dbReference>
<dbReference type="InterPro" id="IPR003599">
    <property type="entry name" value="Ig_sub"/>
</dbReference>
<dbReference type="Proteomes" id="UP001500889">
    <property type="component" value="Chromosome U"/>
</dbReference>
<dbReference type="GO" id="GO:0007169">
    <property type="term" value="P:cell surface receptor protein tyrosine kinase signaling pathway"/>
    <property type="evidence" value="ECO:0007669"/>
    <property type="project" value="TreeGrafter"/>
</dbReference>
<dbReference type="CDD" id="cd00192">
    <property type="entry name" value="PTKc"/>
    <property type="match status" value="1"/>
</dbReference>
<dbReference type="InterPro" id="IPR001245">
    <property type="entry name" value="Ser-Thr/Tyr_kinase_cat_dom"/>
</dbReference>
<dbReference type="InterPro" id="IPR013098">
    <property type="entry name" value="Ig_I-set"/>
</dbReference>
<feature type="domain" description="Ig-like" evidence="16">
    <location>
        <begin position="479"/>
        <end position="576"/>
    </location>
</feature>
<feature type="binding site" evidence="11">
    <location>
        <position position="1013"/>
    </location>
    <ligand>
        <name>ATP</name>
        <dbReference type="ChEBI" id="CHEBI:30616"/>
    </ligand>
</feature>
<protein>
    <recommendedName>
        <fullName evidence="2">receptor protein-tyrosine kinase</fullName>
        <ecNumber evidence="2">2.7.10.1</ecNumber>
    </recommendedName>
</protein>
<accession>A0AAU9FIP5</accession>
<keyword evidence="5 13" id="KW-0472">Membrane</keyword>
<dbReference type="PANTHER" id="PTHR24416:SF600">
    <property type="entry name" value="PDGF- AND VEGF-RECEPTOR RELATED, ISOFORM J"/>
    <property type="match status" value="1"/>
</dbReference>
<dbReference type="SUPFAM" id="SSF56112">
    <property type="entry name" value="Protein kinase-like (PK-like)"/>
    <property type="match status" value="1"/>
</dbReference>
<dbReference type="SUPFAM" id="SSF48726">
    <property type="entry name" value="Immunoglobulin"/>
    <property type="match status" value="5"/>
</dbReference>
<feature type="domain" description="Ig-like" evidence="16">
    <location>
        <begin position="683"/>
        <end position="795"/>
    </location>
</feature>
<dbReference type="GO" id="GO:0007399">
    <property type="term" value="P:nervous system development"/>
    <property type="evidence" value="ECO:0007669"/>
    <property type="project" value="UniProtKB-ARBA"/>
</dbReference>
<dbReference type="PROSITE" id="PS50835">
    <property type="entry name" value="IG_LIKE"/>
    <property type="match status" value="5"/>
</dbReference>
<dbReference type="Pfam" id="PF07714">
    <property type="entry name" value="PK_Tyr_Ser-Thr"/>
    <property type="match status" value="1"/>
</dbReference>
<comment type="subcellular location">
    <subcellularLocation>
        <location evidence="1">Membrane</location>
        <topology evidence="1">Single-pass membrane protein</topology>
    </subcellularLocation>
</comment>
<comment type="catalytic activity">
    <reaction evidence="10">
        <text>L-tyrosyl-[protein] + ATP = O-phospho-L-tyrosyl-[protein] + ADP + H(+)</text>
        <dbReference type="Rhea" id="RHEA:10596"/>
        <dbReference type="Rhea" id="RHEA-COMP:10136"/>
        <dbReference type="Rhea" id="RHEA-COMP:20101"/>
        <dbReference type="ChEBI" id="CHEBI:15378"/>
        <dbReference type="ChEBI" id="CHEBI:30616"/>
        <dbReference type="ChEBI" id="CHEBI:46858"/>
        <dbReference type="ChEBI" id="CHEBI:61978"/>
        <dbReference type="ChEBI" id="CHEBI:456216"/>
        <dbReference type="EC" id="2.7.10.1"/>
    </reaction>
</comment>
<feature type="domain" description="Protein kinase" evidence="15">
    <location>
        <begin position="979"/>
        <end position="1385"/>
    </location>
</feature>
<feature type="domain" description="Ig-like" evidence="16">
    <location>
        <begin position="804"/>
        <end position="894"/>
    </location>
</feature>
<reference evidence="17 18" key="1">
    <citation type="submission" date="2024-02" db="EMBL/GenBank/DDBJ databases">
        <title>A chromosome-level genome assembly of Drosophila madeirensis, a fruit fly species endemic to Madeira island.</title>
        <authorList>
            <person name="Tomihara K."/>
            <person name="Llopart A."/>
            <person name="Yamamoto D."/>
        </authorList>
    </citation>
    <scope>NUCLEOTIDE SEQUENCE [LARGE SCALE GENOMIC DNA]</scope>
    <source>
        <strain evidence="17 18">RF1</strain>
    </source>
</reference>
<dbReference type="PANTHER" id="PTHR24416">
    <property type="entry name" value="TYROSINE-PROTEIN KINASE RECEPTOR"/>
    <property type="match status" value="1"/>
</dbReference>
<keyword evidence="11" id="KW-0067">ATP-binding</keyword>
<proteinExistence type="predicted"/>
<dbReference type="GO" id="GO:0004714">
    <property type="term" value="F:transmembrane receptor protein tyrosine kinase activity"/>
    <property type="evidence" value="ECO:0007669"/>
    <property type="project" value="UniProtKB-EC"/>
</dbReference>
<dbReference type="PROSITE" id="PS00109">
    <property type="entry name" value="PROTEIN_KINASE_TYR"/>
    <property type="match status" value="1"/>
</dbReference>
<evidence type="ECO:0000256" key="5">
    <source>
        <dbReference type="ARBA" id="ARBA00023136"/>
    </source>
</evidence>
<organism evidence="17 18">
    <name type="scientific">Drosophila madeirensis</name>
    <name type="common">Fruit fly</name>
    <dbReference type="NCBI Taxonomy" id="30013"/>
    <lineage>
        <taxon>Eukaryota</taxon>
        <taxon>Metazoa</taxon>
        <taxon>Ecdysozoa</taxon>
        <taxon>Arthropoda</taxon>
        <taxon>Hexapoda</taxon>
        <taxon>Insecta</taxon>
        <taxon>Pterygota</taxon>
        <taxon>Neoptera</taxon>
        <taxon>Endopterygota</taxon>
        <taxon>Diptera</taxon>
        <taxon>Brachycera</taxon>
        <taxon>Muscomorpha</taxon>
        <taxon>Ephydroidea</taxon>
        <taxon>Drosophilidae</taxon>
        <taxon>Drosophila</taxon>
        <taxon>Sophophora</taxon>
    </lineage>
</organism>
<feature type="domain" description="Ig-like" evidence="16">
    <location>
        <begin position="581"/>
        <end position="677"/>
    </location>
</feature>
<evidence type="ECO:0000256" key="3">
    <source>
        <dbReference type="ARBA" id="ARBA00022692"/>
    </source>
</evidence>
<dbReference type="InterPro" id="IPR007110">
    <property type="entry name" value="Ig-like_dom"/>
</dbReference>
<feature type="region of interest" description="Disordered" evidence="12">
    <location>
        <begin position="1139"/>
        <end position="1176"/>
    </location>
</feature>
<evidence type="ECO:0000313" key="17">
    <source>
        <dbReference type="EMBL" id="BFF95545.1"/>
    </source>
</evidence>
<keyword evidence="7 17" id="KW-0675">Receptor</keyword>
<keyword evidence="18" id="KW-1185">Reference proteome</keyword>
<dbReference type="InterPro" id="IPR011009">
    <property type="entry name" value="Kinase-like_dom_sf"/>
</dbReference>
<dbReference type="GO" id="GO:0005524">
    <property type="term" value="F:ATP binding"/>
    <property type="evidence" value="ECO:0007669"/>
    <property type="project" value="UniProtKB-UniRule"/>
</dbReference>
<evidence type="ECO:0000259" key="15">
    <source>
        <dbReference type="PROSITE" id="PS50011"/>
    </source>
</evidence>
<dbReference type="GO" id="GO:0043235">
    <property type="term" value="C:receptor complex"/>
    <property type="evidence" value="ECO:0007669"/>
    <property type="project" value="TreeGrafter"/>
</dbReference>
<dbReference type="GO" id="GO:0048513">
    <property type="term" value="P:animal organ development"/>
    <property type="evidence" value="ECO:0007669"/>
    <property type="project" value="UniProtKB-ARBA"/>
</dbReference>
<dbReference type="FunFam" id="3.30.200.20:FF:000384">
    <property type="entry name" value="Receptor protein-tyrosine kinase"/>
    <property type="match status" value="1"/>
</dbReference>
<keyword evidence="4 13" id="KW-1133">Transmembrane helix</keyword>
<dbReference type="InterPro" id="IPR003598">
    <property type="entry name" value="Ig_sub2"/>
</dbReference>
<feature type="domain" description="Ig-like" evidence="16">
    <location>
        <begin position="362"/>
        <end position="471"/>
    </location>
</feature>
<evidence type="ECO:0000256" key="7">
    <source>
        <dbReference type="ARBA" id="ARBA00023170"/>
    </source>
</evidence>
<evidence type="ECO:0000256" key="11">
    <source>
        <dbReference type="PROSITE-ProRule" id="PRU10141"/>
    </source>
</evidence>
<evidence type="ECO:0000256" key="1">
    <source>
        <dbReference type="ARBA" id="ARBA00004167"/>
    </source>
</evidence>
<dbReference type="InterPro" id="IPR008266">
    <property type="entry name" value="Tyr_kinase_AS"/>
</dbReference>
<name>A0AAU9FIP5_DROMD</name>
<feature type="signal peptide" evidence="14">
    <location>
        <begin position="1"/>
        <end position="24"/>
    </location>
</feature>
<dbReference type="Gene3D" id="1.10.510.10">
    <property type="entry name" value="Transferase(Phosphotransferase) domain 1"/>
    <property type="match status" value="1"/>
</dbReference>
<evidence type="ECO:0000256" key="13">
    <source>
        <dbReference type="SAM" id="Phobius"/>
    </source>
</evidence>
<feature type="compositionally biased region" description="Polar residues" evidence="12">
    <location>
        <begin position="1452"/>
        <end position="1464"/>
    </location>
</feature>
<dbReference type="GO" id="GO:0030154">
    <property type="term" value="P:cell differentiation"/>
    <property type="evidence" value="ECO:0007669"/>
    <property type="project" value="UniProtKB-ARBA"/>
</dbReference>
<dbReference type="GO" id="GO:0005886">
    <property type="term" value="C:plasma membrane"/>
    <property type="evidence" value="ECO:0007669"/>
    <property type="project" value="TreeGrafter"/>
</dbReference>
<evidence type="ECO:0000256" key="10">
    <source>
        <dbReference type="ARBA" id="ARBA00051243"/>
    </source>
</evidence>
<keyword evidence="6" id="KW-1015">Disulfide bond</keyword>
<dbReference type="FunFam" id="1.10.510.10:FF:000373">
    <property type="entry name" value="Receptor protein-tyrosine kinase"/>
    <property type="match status" value="1"/>
</dbReference>
<feature type="compositionally biased region" description="Polar residues" evidence="12">
    <location>
        <begin position="1628"/>
        <end position="1640"/>
    </location>
</feature>
<evidence type="ECO:0000313" key="18">
    <source>
        <dbReference type="Proteomes" id="UP001500889"/>
    </source>
</evidence>
<feature type="region of interest" description="Disordered" evidence="12">
    <location>
        <begin position="337"/>
        <end position="362"/>
    </location>
</feature>
<dbReference type="GO" id="GO:0009653">
    <property type="term" value="P:anatomical structure morphogenesis"/>
    <property type="evidence" value="ECO:0007669"/>
    <property type="project" value="UniProtKB-ARBA"/>
</dbReference>
<keyword evidence="14" id="KW-0732">Signal</keyword>
<dbReference type="PROSITE" id="PS50011">
    <property type="entry name" value="PROTEIN_KINASE_DOM"/>
    <property type="match status" value="1"/>
</dbReference>
<dbReference type="PROSITE" id="PS00107">
    <property type="entry name" value="PROTEIN_KINASE_ATP"/>
    <property type="match status" value="1"/>
</dbReference>
<dbReference type="InterPro" id="IPR000719">
    <property type="entry name" value="Prot_kinase_dom"/>
</dbReference>
<dbReference type="InterPro" id="IPR050122">
    <property type="entry name" value="RTK"/>
</dbReference>
<feature type="compositionally biased region" description="Polar residues" evidence="12">
    <location>
        <begin position="1507"/>
        <end position="1526"/>
    </location>
</feature>
<keyword evidence="3 13" id="KW-0812">Transmembrane</keyword>
<evidence type="ECO:0000259" key="16">
    <source>
        <dbReference type="PROSITE" id="PS50835"/>
    </source>
</evidence>
<dbReference type="Gene3D" id="2.60.40.10">
    <property type="entry name" value="Immunoglobulins"/>
    <property type="match status" value="6"/>
</dbReference>
<evidence type="ECO:0000256" key="8">
    <source>
        <dbReference type="ARBA" id="ARBA00023180"/>
    </source>
</evidence>
<dbReference type="Pfam" id="PF07679">
    <property type="entry name" value="I-set"/>
    <property type="match status" value="2"/>
</dbReference>
<keyword evidence="8" id="KW-0325">Glycoprotein</keyword>
<dbReference type="InterPro" id="IPR036179">
    <property type="entry name" value="Ig-like_dom_sf"/>
</dbReference>
<dbReference type="EMBL" id="AP029264">
    <property type="protein sequence ID" value="BFF95545.1"/>
    <property type="molecule type" value="Genomic_DNA"/>
</dbReference>
<feature type="region of interest" description="Disordered" evidence="12">
    <location>
        <begin position="1450"/>
        <end position="1470"/>
    </location>
</feature>
<evidence type="ECO:0000256" key="9">
    <source>
        <dbReference type="ARBA" id="ARBA00023319"/>
    </source>
</evidence>
<gene>
    <name evidence="17" type="ORF">DMAD_12920</name>
</gene>
<dbReference type="InterPro" id="IPR013151">
    <property type="entry name" value="Immunoglobulin_dom"/>
</dbReference>
<evidence type="ECO:0000256" key="2">
    <source>
        <dbReference type="ARBA" id="ARBA00011902"/>
    </source>
</evidence>
<dbReference type="Pfam" id="PF13927">
    <property type="entry name" value="Ig_3"/>
    <property type="match status" value="1"/>
</dbReference>
<dbReference type="InterPro" id="IPR017441">
    <property type="entry name" value="Protein_kinase_ATP_BS"/>
</dbReference>
<dbReference type="Pfam" id="PF00047">
    <property type="entry name" value="ig"/>
    <property type="match status" value="1"/>
</dbReference>
<feature type="transmembrane region" description="Helical" evidence="13">
    <location>
        <begin position="904"/>
        <end position="925"/>
    </location>
</feature>
<feature type="compositionally biased region" description="Polar residues" evidence="12">
    <location>
        <begin position="1139"/>
        <end position="1148"/>
    </location>
</feature>
<dbReference type="EC" id="2.7.10.1" evidence="2"/>
<feature type="chain" id="PRO_5043930669" description="receptor protein-tyrosine kinase" evidence="14">
    <location>
        <begin position="25"/>
        <end position="1650"/>
    </location>
</feature>
<dbReference type="SMART" id="SM00409">
    <property type="entry name" value="IG"/>
    <property type="match status" value="6"/>
</dbReference>
<evidence type="ECO:0000256" key="12">
    <source>
        <dbReference type="SAM" id="MobiDB-lite"/>
    </source>
</evidence>
<evidence type="ECO:0000256" key="6">
    <source>
        <dbReference type="ARBA" id="ARBA00023157"/>
    </source>
</evidence>
<feature type="region of interest" description="Disordered" evidence="12">
    <location>
        <begin position="1490"/>
        <end position="1650"/>
    </location>
</feature>
<keyword evidence="9" id="KW-0393">Immunoglobulin domain</keyword>
<evidence type="ECO:0000256" key="4">
    <source>
        <dbReference type="ARBA" id="ARBA00022989"/>
    </source>
</evidence>
<evidence type="ECO:0000256" key="14">
    <source>
        <dbReference type="SAM" id="SignalP"/>
    </source>
</evidence>
<keyword evidence="11" id="KW-0547">Nucleotide-binding</keyword>
<dbReference type="InterPro" id="IPR013783">
    <property type="entry name" value="Ig-like_fold"/>
</dbReference>